<dbReference type="Gene3D" id="1.10.443.10">
    <property type="entry name" value="Intergrase catalytic core"/>
    <property type="match status" value="1"/>
</dbReference>
<keyword evidence="6 9" id="KW-0238">DNA-binding</keyword>
<feature type="domain" description="Tyr recombinase" evidence="10">
    <location>
        <begin position="246"/>
        <end position="438"/>
    </location>
</feature>
<dbReference type="InterPro" id="IPR025269">
    <property type="entry name" value="SAM-like_dom"/>
</dbReference>
<keyword evidence="8" id="KW-1160">Virus entry into host cell</keyword>
<evidence type="ECO:0000313" key="12">
    <source>
        <dbReference type="EMBL" id="DAE28110.1"/>
    </source>
</evidence>
<protein>
    <recommendedName>
        <fullName evidence="2">Integrase</fullName>
    </recommendedName>
</protein>
<evidence type="ECO:0000256" key="1">
    <source>
        <dbReference type="ARBA" id="ARBA00008857"/>
    </source>
</evidence>
<dbReference type="GO" id="GO:0015074">
    <property type="term" value="P:DNA integration"/>
    <property type="evidence" value="ECO:0007669"/>
    <property type="project" value="UniProtKB-KW"/>
</dbReference>
<evidence type="ECO:0000259" key="10">
    <source>
        <dbReference type="PROSITE" id="PS51898"/>
    </source>
</evidence>
<evidence type="ECO:0000256" key="8">
    <source>
        <dbReference type="ARBA" id="ARBA00023195"/>
    </source>
</evidence>
<reference evidence="12" key="1">
    <citation type="journal article" date="2021" name="Proc. Natl. Acad. Sci. U.S.A.">
        <title>A Catalog of Tens of Thousands of Viruses from Human Metagenomes Reveals Hidden Associations with Chronic Diseases.</title>
        <authorList>
            <person name="Tisza M.J."/>
            <person name="Buck C.B."/>
        </authorList>
    </citation>
    <scope>NUCLEOTIDE SEQUENCE</scope>
    <source>
        <strain evidence="12">CthVG1</strain>
    </source>
</reference>
<evidence type="ECO:0000256" key="2">
    <source>
        <dbReference type="ARBA" id="ARBA00016082"/>
    </source>
</evidence>
<dbReference type="GO" id="GO:0006310">
    <property type="term" value="P:DNA recombination"/>
    <property type="evidence" value="ECO:0007669"/>
    <property type="project" value="UniProtKB-KW"/>
</dbReference>
<keyword evidence="8" id="KW-1179">Viral genome integration</keyword>
<dbReference type="GO" id="GO:0016740">
    <property type="term" value="F:transferase activity"/>
    <property type="evidence" value="ECO:0007669"/>
    <property type="project" value="UniProtKB-KW"/>
</dbReference>
<name>A0A8S5R9L5_9CAUD</name>
<sequence>MASVTAFIRVSRKRIDRANVRFRLRDGRNIQLFHASELEINPSDWDAARQEIKAKVLYDAERRAMFNKAVADRKNMMLEIYNAAPSTETLTSDWLDQEIDKRLHPEKYIIEEHRQTFFEAYEEFIEKRKLSDWRVRAIQVVIRALRRYELYARRTIDSRFALDFDTVTPLVLRDIEEFLRNEYTFCDQYPEIYETVPESRKPQPRGQNTINGILTKLRTFFIWANDVGKTTNNPFRNYPVEECIYGTPYYITIDERNKIYHTNLTRHPQLAIQRDVFVFQCLIGCRVGDLYKLTRDNLINGAVEYIPRKTKDGHPVTVRVPLNSIAREILDRYADYAGSSLFPLMAEQQYNKAIKRIFLAAGLKRKVTILNPLTREAEQRPIWEVASSHLARRAFVGNLYKQVKDPNLVGALSGHKEGSRAFARYRDIDEDMKNELVKMLE</sequence>
<dbReference type="EMBL" id="BK015851">
    <property type="protein sequence ID" value="DAE28110.1"/>
    <property type="molecule type" value="Genomic_DNA"/>
</dbReference>
<keyword evidence="4" id="KW-0378">Hydrolase</keyword>
<evidence type="ECO:0000256" key="6">
    <source>
        <dbReference type="ARBA" id="ARBA00023125"/>
    </source>
</evidence>
<feature type="domain" description="Core-binding (CB)" evidence="11">
    <location>
        <begin position="115"/>
        <end position="225"/>
    </location>
</feature>
<organism evidence="12">
    <name type="scientific">Podoviridae sp. cthVG1</name>
    <dbReference type="NCBI Taxonomy" id="2827297"/>
    <lineage>
        <taxon>Viruses</taxon>
        <taxon>Duplodnaviria</taxon>
        <taxon>Heunggongvirae</taxon>
        <taxon>Uroviricota</taxon>
        <taxon>Caudoviricetes</taxon>
    </lineage>
</organism>
<dbReference type="Pfam" id="PF00589">
    <property type="entry name" value="Phage_integrase"/>
    <property type="match status" value="1"/>
</dbReference>
<dbReference type="GO" id="GO:0003677">
    <property type="term" value="F:DNA binding"/>
    <property type="evidence" value="ECO:0007669"/>
    <property type="project" value="UniProtKB-UniRule"/>
</dbReference>
<dbReference type="InterPro" id="IPR050090">
    <property type="entry name" value="Tyrosine_recombinase_XerCD"/>
</dbReference>
<evidence type="ECO:0000256" key="4">
    <source>
        <dbReference type="ARBA" id="ARBA00022801"/>
    </source>
</evidence>
<dbReference type="CDD" id="cd01185">
    <property type="entry name" value="INTN1_C_like"/>
    <property type="match status" value="1"/>
</dbReference>
<evidence type="ECO:0000256" key="3">
    <source>
        <dbReference type="ARBA" id="ARBA00022679"/>
    </source>
</evidence>
<dbReference type="Pfam" id="PF13102">
    <property type="entry name" value="Phage_int_SAM_5"/>
    <property type="match status" value="1"/>
</dbReference>
<dbReference type="GO" id="GO:0044826">
    <property type="term" value="P:viral genome integration into host DNA"/>
    <property type="evidence" value="ECO:0007669"/>
    <property type="project" value="UniProtKB-KW"/>
</dbReference>
<dbReference type="PANTHER" id="PTHR30349">
    <property type="entry name" value="PHAGE INTEGRASE-RELATED"/>
    <property type="match status" value="1"/>
</dbReference>
<evidence type="ECO:0000256" key="7">
    <source>
        <dbReference type="ARBA" id="ARBA00023172"/>
    </source>
</evidence>
<dbReference type="GO" id="GO:0016787">
    <property type="term" value="F:hydrolase activity"/>
    <property type="evidence" value="ECO:0007669"/>
    <property type="project" value="UniProtKB-KW"/>
</dbReference>
<dbReference type="InterPro" id="IPR011010">
    <property type="entry name" value="DNA_brk_join_enz"/>
</dbReference>
<evidence type="ECO:0000256" key="5">
    <source>
        <dbReference type="ARBA" id="ARBA00022908"/>
    </source>
</evidence>
<dbReference type="GO" id="GO:0075713">
    <property type="term" value="P:establishment of integrated proviral latency"/>
    <property type="evidence" value="ECO:0007669"/>
    <property type="project" value="UniProtKB-KW"/>
</dbReference>
<dbReference type="PROSITE" id="PS51900">
    <property type="entry name" value="CB"/>
    <property type="match status" value="1"/>
</dbReference>
<keyword evidence="5" id="KW-0229">DNA integration</keyword>
<comment type="similarity">
    <text evidence="1">Belongs to the 'phage' integrase family.</text>
</comment>
<dbReference type="InterPro" id="IPR013762">
    <property type="entry name" value="Integrase-like_cat_sf"/>
</dbReference>
<dbReference type="SUPFAM" id="SSF56349">
    <property type="entry name" value="DNA breaking-rejoining enzymes"/>
    <property type="match status" value="1"/>
</dbReference>
<dbReference type="InterPro" id="IPR010998">
    <property type="entry name" value="Integrase_recombinase_N"/>
</dbReference>
<dbReference type="InterPro" id="IPR044068">
    <property type="entry name" value="CB"/>
</dbReference>
<dbReference type="Gene3D" id="1.10.150.130">
    <property type="match status" value="1"/>
</dbReference>
<accession>A0A8S5R9L5</accession>
<keyword evidence="7" id="KW-0233">DNA recombination</keyword>
<dbReference type="PANTHER" id="PTHR30349:SF64">
    <property type="entry name" value="PROPHAGE INTEGRASE INTD-RELATED"/>
    <property type="match status" value="1"/>
</dbReference>
<dbReference type="PROSITE" id="PS51898">
    <property type="entry name" value="TYR_RECOMBINASE"/>
    <property type="match status" value="1"/>
</dbReference>
<proteinExistence type="inferred from homology"/>
<evidence type="ECO:0000256" key="9">
    <source>
        <dbReference type="PROSITE-ProRule" id="PRU01248"/>
    </source>
</evidence>
<evidence type="ECO:0000259" key="11">
    <source>
        <dbReference type="PROSITE" id="PS51900"/>
    </source>
</evidence>
<keyword evidence="3" id="KW-0808">Transferase</keyword>
<dbReference type="InterPro" id="IPR002104">
    <property type="entry name" value="Integrase_catalytic"/>
</dbReference>